<dbReference type="EMBL" id="JAJFAZ020000003">
    <property type="protein sequence ID" value="KAI5338994.1"/>
    <property type="molecule type" value="Genomic_DNA"/>
</dbReference>
<accession>A0AAD4ZAY6</accession>
<reference evidence="1 2" key="1">
    <citation type="journal article" date="2022" name="G3 (Bethesda)">
        <title>Whole-genome sequence and methylome profiling of the almond [Prunus dulcis (Mill.) D.A. Webb] cultivar 'Nonpareil'.</title>
        <authorList>
            <person name="D'Amico-Willman K.M."/>
            <person name="Ouma W.Z."/>
            <person name="Meulia T."/>
            <person name="Sideli G.M."/>
            <person name="Gradziel T.M."/>
            <person name="Fresnedo-Ramirez J."/>
        </authorList>
    </citation>
    <scope>NUCLEOTIDE SEQUENCE [LARGE SCALE GENOMIC DNA]</scope>
    <source>
        <strain evidence="1">Clone GOH B32 T37-40</strain>
    </source>
</reference>
<name>A0AAD4ZAY6_PRUDU</name>
<sequence>MQPLSATSAEYSKRGDAEVAARFTLMQPIHHHQILPARINQENVVWRKISGRDQEIFEKGEVNPTALRAQKWAVLPAGKGWERKGTSSRSFWYRPRPQPWPVAGDTRWRR</sequence>
<evidence type="ECO:0000313" key="2">
    <source>
        <dbReference type="Proteomes" id="UP001054821"/>
    </source>
</evidence>
<dbReference type="AlphaFoldDB" id="A0AAD4ZAY6"/>
<proteinExistence type="predicted"/>
<gene>
    <name evidence="1" type="ORF">L3X38_018266</name>
</gene>
<protein>
    <submittedName>
        <fullName evidence="1">Uncharacterized protein</fullName>
    </submittedName>
</protein>
<organism evidence="1 2">
    <name type="scientific">Prunus dulcis</name>
    <name type="common">Almond</name>
    <name type="synonym">Amygdalus dulcis</name>
    <dbReference type="NCBI Taxonomy" id="3755"/>
    <lineage>
        <taxon>Eukaryota</taxon>
        <taxon>Viridiplantae</taxon>
        <taxon>Streptophyta</taxon>
        <taxon>Embryophyta</taxon>
        <taxon>Tracheophyta</taxon>
        <taxon>Spermatophyta</taxon>
        <taxon>Magnoliopsida</taxon>
        <taxon>eudicotyledons</taxon>
        <taxon>Gunneridae</taxon>
        <taxon>Pentapetalae</taxon>
        <taxon>rosids</taxon>
        <taxon>fabids</taxon>
        <taxon>Rosales</taxon>
        <taxon>Rosaceae</taxon>
        <taxon>Amygdaloideae</taxon>
        <taxon>Amygdaleae</taxon>
        <taxon>Prunus</taxon>
    </lineage>
</organism>
<dbReference type="Proteomes" id="UP001054821">
    <property type="component" value="Chromosome 3"/>
</dbReference>
<evidence type="ECO:0000313" key="1">
    <source>
        <dbReference type="EMBL" id="KAI5338994.1"/>
    </source>
</evidence>
<comment type="caution">
    <text evidence="1">The sequence shown here is derived from an EMBL/GenBank/DDBJ whole genome shotgun (WGS) entry which is preliminary data.</text>
</comment>
<keyword evidence="2" id="KW-1185">Reference proteome</keyword>